<accession>A0A847SHY4</accession>
<name>A0A847SHY4_9NEIS</name>
<keyword evidence="3" id="KW-1185">Reference proteome</keyword>
<dbReference type="AlphaFoldDB" id="A0A847SHY4"/>
<dbReference type="RefSeq" id="WP_168878653.1">
    <property type="nucleotide sequence ID" value="NZ_JABAIM010000006.1"/>
</dbReference>
<feature type="domain" description="CDI immunity protein" evidence="1">
    <location>
        <begin position="20"/>
        <end position="113"/>
    </location>
</feature>
<evidence type="ECO:0000259" key="1">
    <source>
        <dbReference type="Pfam" id="PF18624"/>
    </source>
</evidence>
<dbReference type="InterPro" id="IPR041256">
    <property type="entry name" value="CdiI_4"/>
</dbReference>
<gene>
    <name evidence="2" type="primary">cdiI</name>
    <name evidence="2" type="ORF">HF682_17545</name>
</gene>
<reference evidence="2 3" key="1">
    <citation type="submission" date="2020-04" db="EMBL/GenBank/DDBJ databases">
        <title>Draft genome of Leeia sp. IMCC25680.</title>
        <authorList>
            <person name="Song J."/>
            <person name="Cho J.-C."/>
        </authorList>
    </citation>
    <scope>NUCLEOTIDE SEQUENCE [LARGE SCALE GENOMIC DNA]</scope>
    <source>
        <strain evidence="2 3">IMCC25680</strain>
    </source>
</reference>
<sequence>MRQDLFELIGSANDHFHLAKGFLNDVYRAGDFVADIKKIYSGVSMVINEQYCLFPDWDEFDPEFHFEGVKLGISCLEKEIILTEQEFKVIVRDACRRYLLLHPEDREYLSEMLAEQA</sequence>
<dbReference type="NCBIfam" id="NF033826">
    <property type="entry name" value="immun_CdiI"/>
    <property type="match status" value="1"/>
</dbReference>
<dbReference type="Pfam" id="PF18624">
    <property type="entry name" value="CdiI_4"/>
    <property type="match status" value="1"/>
</dbReference>
<protein>
    <submittedName>
        <fullName evidence="2">Ribonuclease toxin immunity protein CdiI</fullName>
    </submittedName>
</protein>
<dbReference type="Proteomes" id="UP000587991">
    <property type="component" value="Unassembled WGS sequence"/>
</dbReference>
<evidence type="ECO:0000313" key="3">
    <source>
        <dbReference type="Proteomes" id="UP000587991"/>
    </source>
</evidence>
<organism evidence="2 3">
    <name type="scientific">Leeia aquatica</name>
    <dbReference type="NCBI Taxonomy" id="2725557"/>
    <lineage>
        <taxon>Bacteria</taxon>
        <taxon>Pseudomonadati</taxon>
        <taxon>Pseudomonadota</taxon>
        <taxon>Betaproteobacteria</taxon>
        <taxon>Neisseriales</taxon>
        <taxon>Leeiaceae</taxon>
        <taxon>Leeia</taxon>
    </lineage>
</organism>
<dbReference type="EMBL" id="JABAIM010000006">
    <property type="protein sequence ID" value="NLR76976.1"/>
    <property type="molecule type" value="Genomic_DNA"/>
</dbReference>
<evidence type="ECO:0000313" key="2">
    <source>
        <dbReference type="EMBL" id="NLR76976.1"/>
    </source>
</evidence>
<comment type="caution">
    <text evidence="2">The sequence shown here is derived from an EMBL/GenBank/DDBJ whole genome shotgun (WGS) entry which is preliminary data.</text>
</comment>
<proteinExistence type="predicted"/>
<dbReference type="CDD" id="cd20688">
    <property type="entry name" value="CdiI_Ecoli_Nm-like"/>
    <property type="match status" value="1"/>
</dbReference>